<feature type="compositionally biased region" description="Polar residues" evidence="1">
    <location>
        <begin position="1"/>
        <end position="12"/>
    </location>
</feature>
<keyword evidence="2" id="KW-1133">Transmembrane helix</keyword>
<reference evidence="3 4" key="1">
    <citation type="journal article" date="2020" name="bioRxiv">
        <title>Whole genome comparisons of ergot fungi reveals the divergence and evolution of species within the genus Claviceps are the result of varying mechanisms driving genome evolution and host range expansion.</title>
        <authorList>
            <person name="Wyka S.A."/>
            <person name="Mondo S.J."/>
            <person name="Liu M."/>
            <person name="Dettman J."/>
            <person name="Nalam V."/>
            <person name="Broders K.D."/>
        </authorList>
    </citation>
    <scope>NUCLEOTIDE SEQUENCE [LARGE SCALE GENOMIC DNA]</scope>
    <source>
        <strain evidence="3 4">Clav52</strain>
    </source>
</reference>
<keyword evidence="2" id="KW-0812">Transmembrane</keyword>
<dbReference type="Proteomes" id="UP000707071">
    <property type="component" value="Unassembled WGS sequence"/>
</dbReference>
<proteinExistence type="predicted"/>
<protein>
    <submittedName>
        <fullName evidence="3">Uncharacterized protein</fullName>
    </submittedName>
</protein>
<evidence type="ECO:0000313" key="3">
    <source>
        <dbReference type="EMBL" id="KAG6288231.1"/>
    </source>
</evidence>
<evidence type="ECO:0000256" key="1">
    <source>
        <dbReference type="SAM" id="MobiDB-lite"/>
    </source>
</evidence>
<feature type="transmembrane region" description="Helical" evidence="2">
    <location>
        <begin position="126"/>
        <end position="145"/>
    </location>
</feature>
<accession>A0A9P7QBS8</accession>
<keyword evidence="4" id="KW-1185">Reference proteome</keyword>
<dbReference type="EMBL" id="SRRH01000488">
    <property type="protein sequence ID" value="KAG6288231.1"/>
    <property type="molecule type" value="Genomic_DNA"/>
</dbReference>
<name>A0A9P7QBS8_9HYPO</name>
<evidence type="ECO:0000256" key="2">
    <source>
        <dbReference type="SAM" id="Phobius"/>
    </source>
</evidence>
<organism evidence="3 4">
    <name type="scientific">Claviceps aff. purpurea</name>
    <dbReference type="NCBI Taxonomy" id="1967640"/>
    <lineage>
        <taxon>Eukaryota</taxon>
        <taxon>Fungi</taxon>
        <taxon>Dikarya</taxon>
        <taxon>Ascomycota</taxon>
        <taxon>Pezizomycotina</taxon>
        <taxon>Sordariomycetes</taxon>
        <taxon>Hypocreomycetidae</taxon>
        <taxon>Hypocreales</taxon>
        <taxon>Clavicipitaceae</taxon>
        <taxon>Claviceps</taxon>
    </lineage>
</organism>
<dbReference type="AlphaFoldDB" id="A0A9P7QBS8"/>
<comment type="caution">
    <text evidence="3">The sequence shown here is derived from an EMBL/GenBank/DDBJ whole genome shotgun (WGS) entry which is preliminary data.</text>
</comment>
<feature type="region of interest" description="Disordered" evidence="1">
    <location>
        <begin position="1"/>
        <end position="37"/>
    </location>
</feature>
<keyword evidence="2" id="KW-0472">Membrane</keyword>
<gene>
    <name evidence="3" type="ORF">E4U09_005668</name>
</gene>
<evidence type="ECO:0000313" key="4">
    <source>
        <dbReference type="Proteomes" id="UP000707071"/>
    </source>
</evidence>
<sequence>MPPTRQQRQTTHLGELDTTPTRPDASPGLFTKHTPQNGVYEQSIRLNKDSDAFEDGLEDGDLVELVDTQAVPNDTVSKDFPWSETGSGARRSSVTENQDLYDANLAFRSSVAAHHRQMRRELRDDFFFACFCTLVLFFVAATTGLHDETGSGWKVILSIWVAVLWLRLGLEAWGGDVWGGR</sequence>